<gene>
    <name evidence="2" type="ORF">GCM10011585_01240</name>
</gene>
<protein>
    <submittedName>
        <fullName evidence="2">Uncharacterized protein</fullName>
    </submittedName>
</protein>
<reference evidence="2" key="2">
    <citation type="submission" date="2020-09" db="EMBL/GenBank/DDBJ databases">
        <authorList>
            <person name="Sun Q."/>
            <person name="Zhou Y."/>
        </authorList>
    </citation>
    <scope>NUCLEOTIDE SEQUENCE</scope>
    <source>
        <strain evidence="2">CGMCC 1.12997</strain>
    </source>
</reference>
<evidence type="ECO:0000256" key="1">
    <source>
        <dbReference type="SAM" id="MobiDB-lite"/>
    </source>
</evidence>
<organism evidence="2 3">
    <name type="scientific">Edaphobacter dinghuensis</name>
    <dbReference type="NCBI Taxonomy" id="1560005"/>
    <lineage>
        <taxon>Bacteria</taxon>
        <taxon>Pseudomonadati</taxon>
        <taxon>Acidobacteriota</taxon>
        <taxon>Terriglobia</taxon>
        <taxon>Terriglobales</taxon>
        <taxon>Acidobacteriaceae</taxon>
        <taxon>Edaphobacter</taxon>
    </lineage>
</organism>
<comment type="caution">
    <text evidence="2">The sequence shown here is derived from an EMBL/GenBank/DDBJ whole genome shotgun (WGS) entry which is preliminary data.</text>
</comment>
<keyword evidence="3" id="KW-1185">Reference proteome</keyword>
<dbReference type="RefSeq" id="WP_188552243.1">
    <property type="nucleotide sequence ID" value="NZ_BMGT01000001.1"/>
</dbReference>
<reference evidence="2" key="1">
    <citation type="journal article" date="2014" name="Int. J. Syst. Evol. Microbiol.">
        <title>Complete genome sequence of Corynebacterium casei LMG S-19264T (=DSM 44701T), isolated from a smear-ripened cheese.</title>
        <authorList>
            <consortium name="US DOE Joint Genome Institute (JGI-PGF)"/>
            <person name="Walter F."/>
            <person name="Albersmeier A."/>
            <person name="Kalinowski J."/>
            <person name="Ruckert C."/>
        </authorList>
    </citation>
    <scope>NUCLEOTIDE SEQUENCE</scope>
    <source>
        <strain evidence="2">CGMCC 1.12997</strain>
    </source>
</reference>
<evidence type="ECO:0000313" key="2">
    <source>
        <dbReference type="EMBL" id="GGG63472.1"/>
    </source>
</evidence>
<dbReference type="AlphaFoldDB" id="A0A917H0E5"/>
<accession>A0A917H0E5</accession>
<proteinExistence type="predicted"/>
<name>A0A917H0E5_9BACT</name>
<dbReference type="EMBL" id="BMGT01000001">
    <property type="protein sequence ID" value="GGG63472.1"/>
    <property type="molecule type" value="Genomic_DNA"/>
</dbReference>
<feature type="region of interest" description="Disordered" evidence="1">
    <location>
        <begin position="1"/>
        <end position="34"/>
    </location>
</feature>
<dbReference type="Proteomes" id="UP000647241">
    <property type="component" value="Unassembled WGS sequence"/>
</dbReference>
<sequence>MAKEEINSSQDELNESSDRVKLLPGRTPPKPFTKADNEAHLKVVAENIRRNAGKPMH</sequence>
<evidence type="ECO:0000313" key="3">
    <source>
        <dbReference type="Proteomes" id="UP000647241"/>
    </source>
</evidence>